<feature type="active site" description="Proton acceptor" evidence="4">
    <location>
        <position position="76"/>
    </location>
</feature>
<dbReference type="Gene3D" id="3.90.950.10">
    <property type="match status" value="1"/>
</dbReference>
<dbReference type="GO" id="GO:0009117">
    <property type="term" value="P:nucleotide metabolic process"/>
    <property type="evidence" value="ECO:0007669"/>
    <property type="project" value="UniProtKB-KW"/>
</dbReference>
<comment type="subcellular location">
    <subcellularLocation>
        <location evidence="4">Cytoplasm</location>
    </subcellularLocation>
</comment>
<comment type="catalytic activity">
    <reaction evidence="4">
        <text>a 2'-deoxyribonucleoside 5'-triphosphate + H2O = a 2'-deoxyribonucleoside 5'-phosphate + diphosphate + H(+)</text>
        <dbReference type="Rhea" id="RHEA:44644"/>
        <dbReference type="ChEBI" id="CHEBI:15377"/>
        <dbReference type="ChEBI" id="CHEBI:15378"/>
        <dbReference type="ChEBI" id="CHEBI:33019"/>
        <dbReference type="ChEBI" id="CHEBI:61560"/>
        <dbReference type="ChEBI" id="CHEBI:65317"/>
        <dbReference type="EC" id="3.6.1.9"/>
    </reaction>
</comment>
<evidence type="ECO:0000256" key="3">
    <source>
        <dbReference type="ARBA" id="ARBA00023080"/>
    </source>
</evidence>
<dbReference type="Pfam" id="PF02545">
    <property type="entry name" value="Maf"/>
    <property type="match status" value="1"/>
</dbReference>
<gene>
    <name evidence="5" type="ORF">OA50_02916</name>
</gene>
<reference evidence="5 6" key="1">
    <citation type="submission" date="2014-10" db="EMBL/GenBank/DDBJ databases">
        <title>Genome sequence of Ponticoccus sp. strain UMTAT08 isolated from clonal culture of toxic dinoflagellate Alexandrium tamiyavanichii.</title>
        <authorList>
            <person name="Gan H.Y."/>
            <person name="Muhd D.-D."/>
            <person name="Mohd Noor M.E."/>
            <person name="Yeong Y.S."/>
            <person name="Usup G."/>
        </authorList>
    </citation>
    <scope>NUCLEOTIDE SEQUENCE [LARGE SCALE GENOMIC DNA]</scope>
    <source>
        <strain evidence="5 6">UMTAT08</strain>
    </source>
</reference>
<dbReference type="InterPro" id="IPR003697">
    <property type="entry name" value="Maf-like"/>
</dbReference>
<dbReference type="AlphaFoldDB" id="A0A0B3S707"/>
<dbReference type="InterPro" id="IPR029001">
    <property type="entry name" value="ITPase-like_fam"/>
</dbReference>
<comment type="similarity">
    <text evidence="4">Belongs to the Maf family.</text>
</comment>
<organism evidence="5 6">
    <name type="scientific">Mameliella alba</name>
    <dbReference type="NCBI Taxonomy" id="561184"/>
    <lineage>
        <taxon>Bacteria</taxon>
        <taxon>Pseudomonadati</taxon>
        <taxon>Pseudomonadota</taxon>
        <taxon>Alphaproteobacteria</taxon>
        <taxon>Rhodobacterales</taxon>
        <taxon>Roseobacteraceae</taxon>
        <taxon>Mameliella</taxon>
    </lineage>
</organism>
<evidence type="ECO:0000313" key="5">
    <source>
        <dbReference type="EMBL" id="KHQ52441.1"/>
    </source>
</evidence>
<protein>
    <recommendedName>
        <fullName evidence="4">Nucleoside triphosphate pyrophosphatase</fullName>
        <ecNumber evidence="4">3.6.1.9</ecNumber>
    </recommendedName>
    <alternativeName>
        <fullName evidence="4">Nucleotide pyrophosphatase</fullName>
        <shortName evidence="4">Nucleotide PPase</shortName>
    </alternativeName>
</protein>
<evidence type="ECO:0000256" key="2">
    <source>
        <dbReference type="ARBA" id="ARBA00022801"/>
    </source>
</evidence>
<dbReference type="PANTHER" id="PTHR43213:SF5">
    <property type="entry name" value="BIFUNCTIONAL DTTP_UTP PYROPHOSPHATASE_METHYLTRANSFERASE PROTEIN-RELATED"/>
    <property type="match status" value="1"/>
</dbReference>
<dbReference type="Proteomes" id="UP000030960">
    <property type="component" value="Unassembled WGS sequence"/>
</dbReference>
<dbReference type="OrthoDB" id="9813962at2"/>
<sequence length="199" mass="21959">MPADLLLASSSAIRADMLRAAGLVIETESPRVDEDSLKAALTLEEASPRDIADTLAEAKARKLGQRYPEKLVLGCDQVLDAKGTTLSKPQSREEARDQLCRLRGETHRLLSAAVLYHEAQPVWRHVGTARLTMRPFSDSYLDDYLDRNWPDVGTSVGGYKLESEGVRLFARVEGNHFTILGLPLLELLAYLTNRGTIAA</sequence>
<dbReference type="SUPFAM" id="SSF52972">
    <property type="entry name" value="ITPase-like"/>
    <property type="match status" value="1"/>
</dbReference>
<keyword evidence="4" id="KW-0963">Cytoplasm</keyword>
<evidence type="ECO:0000256" key="1">
    <source>
        <dbReference type="ARBA" id="ARBA00001968"/>
    </source>
</evidence>
<dbReference type="GO" id="GO:0047429">
    <property type="term" value="F:nucleoside triphosphate diphosphatase activity"/>
    <property type="evidence" value="ECO:0007669"/>
    <property type="project" value="UniProtKB-EC"/>
</dbReference>
<comment type="caution">
    <text evidence="5">The sequence shown here is derived from an EMBL/GenBank/DDBJ whole genome shotgun (WGS) entry which is preliminary data.</text>
</comment>
<comment type="catalytic activity">
    <reaction evidence="4">
        <text>a ribonucleoside 5'-triphosphate + H2O = a ribonucleoside 5'-phosphate + diphosphate + H(+)</text>
        <dbReference type="Rhea" id="RHEA:23996"/>
        <dbReference type="ChEBI" id="CHEBI:15377"/>
        <dbReference type="ChEBI" id="CHEBI:15378"/>
        <dbReference type="ChEBI" id="CHEBI:33019"/>
        <dbReference type="ChEBI" id="CHEBI:58043"/>
        <dbReference type="ChEBI" id="CHEBI:61557"/>
        <dbReference type="EC" id="3.6.1.9"/>
    </reaction>
</comment>
<evidence type="ECO:0000256" key="4">
    <source>
        <dbReference type="HAMAP-Rule" id="MF_00528"/>
    </source>
</evidence>
<dbReference type="PANTHER" id="PTHR43213">
    <property type="entry name" value="BIFUNCTIONAL DTTP/UTP PYROPHOSPHATASE/METHYLTRANSFERASE PROTEIN-RELATED"/>
    <property type="match status" value="1"/>
</dbReference>
<dbReference type="RefSeq" id="WP_043143121.1">
    <property type="nucleotide sequence ID" value="NZ_AP022337.1"/>
</dbReference>
<comment type="cofactor">
    <cofactor evidence="1 4">
        <name>a divalent metal cation</name>
        <dbReference type="ChEBI" id="CHEBI:60240"/>
    </cofactor>
</comment>
<dbReference type="PIRSF" id="PIRSF006305">
    <property type="entry name" value="Maf"/>
    <property type="match status" value="1"/>
</dbReference>
<dbReference type="STRING" id="561184.SAMN05216376_109147"/>
<name>A0A0B3S707_9RHOB</name>
<dbReference type="HAMAP" id="MF_00528">
    <property type="entry name" value="Maf"/>
    <property type="match status" value="1"/>
</dbReference>
<dbReference type="EMBL" id="JSUQ01000011">
    <property type="protein sequence ID" value="KHQ52441.1"/>
    <property type="molecule type" value="Genomic_DNA"/>
</dbReference>
<comment type="caution">
    <text evidence="4">Lacks conserved residue(s) required for the propagation of feature annotation.</text>
</comment>
<dbReference type="PATRIC" id="fig|1515334.3.peg.2934"/>
<accession>A0A225QPM7</accession>
<keyword evidence="2 4" id="KW-0378">Hydrolase</keyword>
<dbReference type="GO" id="GO:0005737">
    <property type="term" value="C:cytoplasm"/>
    <property type="evidence" value="ECO:0007669"/>
    <property type="project" value="UniProtKB-SubCell"/>
</dbReference>
<proteinExistence type="inferred from homology"/>
<comment type="function">
    <text evidence="4">Nucleoside triphosphate pyrophosphatase. May have a dual role in cell division arrest and in preventing the incorporation of modified nucleotides into cellular nucleic acids.</text>
</comment>
<keyword evidence="6" id="KW-1185">Reference proteome</keyword>
<accession>A0A0B3S707</accession>
<keyword evidence="3 4" id="KW-0546">Nucleotide metabolism</keyword>
<dbReference type="EC" id="3.6.1.9" evidence="4"/>
<evidence type="ECO:0000313" key="6">
    <source>
        <dbReference type="Proteomes" id="UP000030960"/>
    </source>
</evidence>